<name>A0ABU7FUP6_9ACTN</name>
<evidence type="ECO:0000313" key="4">
    <source>
        <dbReference type="Proteomes" id="UP001333996"/>
    </source>
</evidence>
<dbReference type="RefSeq" id="WP_329512185.1">
    <property type="nucleotide sequence ID" value="NZ_BAAAYZ010000188.1"/>
</dbReference>
<proteinExistence type="predicted"/>
<accession>A0ABU7FUP6</accession>
<dbReference type="InterPro" id="IPR015995">
    <property type="entry name" value="MlrC_N"/>
</dbReference>
<organism evidence="3 4">
    <name type="scientific">Streptomyces chiangmaiensis</name>
    <dbReference type="NCBI Taxonomy" id="766497"/>
    <lineage>
        <taxon>Bacteria</taxon>
        <taxon>Bacillati</taxon>
        <taxon>Actinomycetota</taxon>
        <taxon>Actinomycetes</taxon>
        <taxon>Kitasatosporales</taxon>
        <taxon>Streptomycetaceae</taxon>
        <taxon>Streptomyces</taxon>
    </lineage>
</organism>
<feature type="domain" description="Microcystin LR degradation protein MlrC N-terminal" evidence="2">
    <location>
        <begin position="13"/>
        <end position="294"/>
    </location>
</feature>
<gene>
    <name evidence="3" type="ORF">VXC91_39485</name>
</gene>
<dbReference type="PIRSF" id="PIRSF012702">
    <property type="entry name" value="UCP012702"/>
    <property type="match status" value="1"/>
</dbReference>
<evidence type="ECO:0000313" key="3">
    <source>
        <dbReference type="EMBL" id="MED7827816.1"/>
    </source>
</evidence>
<keyword evidence="4" id="KW-1185">Reference proteome</keyword>
<sequence length="507" mass="54659">MSGTGDRTGKRLRIGIGGVHIECSTFTPHSTSYDDFTIRRGAELLNLFDFTRPGREDWAEEVEWVPLVHARAVPGGSVDPATYARLEDELTNRLRQAGPLDGLVLDLHGAMHVAGRQDIEADLAAAVRSAVGPDCFIASPTDLHGSVTAALVAQLDLITAHRLAPHEDEWLTRARAARLLVHCLRQGIRPSMAWVRVPVLLPGEKTSTQQQPARGIYGSLADIEALPGVLDAALWVGYAWADEPRSAAAVVLTGTDETVLRDQARRLAERYWQARDAFTFVGPTGTAQQAVTAAVESTRRPFVISDSGDNPTAGGGGDTADLLTLLLADDRIAERELSTIYAGILDPHAVTRCTQAGVGSTVDLMVGGWLEGPTGLPARLTGRVDLLVDDPDGGPTAVVTARTVSVVLTSRRRPFHHIADFTRLGLDPHQSDIVIVKIGYLEPELHNLALDWIIALTPGGVDQDLLRLGHHELARPLHPFDHDMPDPDLTPRIFPPRAAGERIGAAL</sequence>
<dbReference type="Pfam" id="PF07364">
    <property type="entry name" value="DUF1485"/>
    <property type="match status" value="1"/>
</dbReference>
<comment type="caution">
    <text evidence="3">The sequence shown here is derived from an EMBL/GenBank/DDBJ whole genome shotgun (WGS) entry which is preliminary data.</text>
</comment>
<feature type="domain" description="Microcystin LR degradation protein MlrC C-terminal" evidence="1">
    <location>
        <begin position="304"/>
        <end position="471"/>
    </location>
</feature>
<reference evidence="3" key="1">
    <citation type="submission" date="2024-01" db="EMBL/GenBank/DDBJ databases">
        <title>First draft genome sequence data of TA4-1, the type strain of Gram-positive actinobacterium Streptomyces chiangmaiensis.</title>
        <authorList>
            <person name="Yasawong M."/>
            <person name="Nantapong N."/>
        </authorList>
    </citation>
    <scope>NUCLEOTIDE SEQUENCE</scope>
    <source>
        <strain evidence="3">TA4-1</strain>
    </source>
</reference>
<dbReference type="InterPro" id="IPR009197">
    <property type="entry name" value="MlrC"/>
</dbReference>
<dbReference type="EMBL" id="JAYWVC010000274">
    <property type="protein sequence ID" value="MED7827816.1"/>
    <property type="molecule type" value="Genomic_DNA"/>
</dbReference>
<dbReference type="InterPro" id="IPR010799">
    <property type="entry name" value="MlrC_C"/>
</dbReference>
<evidence type="ECO:0000259" key="1">
    <source>
        <dbReference type="Pfam" id="PF07171"/>
    </source>
</evidence>
<dbReference type="Pfam" id="PF07171">
    <property type="entry name" value="MlrC_C"/>
    <property type="match status" value="1"/>
</dbReference>
<protein>
    <submittedName>
        <fullName evidence="3">M81 family metallopeptidase</fullName>
    </submittedName>
</protein>
<evidence type="ECO:0000259" key="2">
    <source>
        <dbReference type="Pfam" id="PF07364"/>
    </source>
</evidence>
<dbReference type="Proteomes" id="UP001333996">
    <property type="component" value="Unassembled WGS sequence"/>
</dbReference>